<evidence type="ECO:0000256" key="9">
    <source>
        <dbReference type="ARBA" id="ARBA00023128"/>
    </source>
</evidence>
<evidence type="ECO:0000256" key="1">
    <source>
        <dbReference type="ARBA" id="ARBA00004305"/>
    </source>
</evidence>
<protein>
    <recommendedName>
        <fullName evidence="11">Lon protease homolog, mitochondrial</fullName>
        <ecNumber evidence="11">3.4.21.53</ecNumber>
    </recommendedName>
</protein>
<dbReference type="STRING" id="1263082.A0A068SBF1"/>
<evidence type="ECO:0000256" key="8">
    <source>
        <dbReference type="ARBA" id="ARBA00023125"/>
    </source>
</evidence>
<dbReference type="Pfam" id="PF00004">
    <property type="entry name" value="AAA"/>
    <property type="match status" value="1"/>
</dbReference>
<evidence type="ECO:0000256" key="2">
    <source>
        <dbReference type="ARBA" id="ARBA00022670"/>
    </source>
</evidence>
<dbReference type="InterPro" id="IPR020568">
    <property type="entry name" value="Ribosomal_Su5_D2-typ_SF"/>
</dbReference>
<dbReference type="InterPro" id="IPR027503">
    <property type="entry name" value="Lonm_euk"/>
</dbReference>
<dbReference type="InterPro" id="IPR046336">
    <property type="entry name" value="Lon_prtase_N_sf"/>
</dbReference>
<feature type="active site" evidence="11 12">
    <location>
        <position position="1002"/>
    </location>
</feature>
<dbReference type="InterPro" id="IPR054594">
    <property type="entry name" value="Lon_lid"/>
</dbReference>
<dbReference type="AlphaFoldDB" id="A0A068SBF1"/>
<dbReference type="FunFam" id="1.20.58.1480:FF:000003">
    <property type="entry name" value="Lon protease homolog, mitochondrial"/>
    <property type="match status" value="1"/>
</dbReference>
<keyword evidence="2 11" id="KW-0645">Protease</keyword>
<dbReference type="InterPro" id="IPR008268">
    <property type="entry name" value="Peptidase_S16_AS"/>
</dbReference>
<evidence type="ECO:0000256" key="12">
    <source>
        <dbReference type="PROSITE-ProRule" id="PRU01122"/>
    </source>
</evidence>
<organism evidence="17 18">
    <name type="scientific">Lichtheimia corymbifera JMRC:FSU:9682</name>
    <dbReference type="NCBI Taxonomy" id="1263082"/>
    <lineage>
        <taxon>Eukaryota</taxon>
        <taxon>Fungi</taxon>
        <taxon>Fungi incertae sedis</taxon>
        <taxon>Mucoromycota</taxon>
        <taxon>Mucoromycotina</taxon>
        <taxon>Mucoromycetes</taxon>
        <taxon>Mucorales</taxon>
        <taxon>Lichtheimiaceae</taxon>
        <taxon>Lichtheimia</taxon>
    </lineage>
</organism>
<keyword evidence="3 11" id="KW-0547">Nucleotide-binding</keyword>
<evidence type="ECO:0000256" key="6">
    <source>
        <dbReference type="ARBA" id="ARBA00022840"/>
    </source>
</evidence>
<evidence type="ECO:0000256" key="13">
    <source>
        <dbReference type="RuleBase" id="RU000591"/>
    </source>
</evidence>
<evidence type="ECO:0000256" key="4">
    <source>
        <dbReference type="ARBA" id="ARBA00022801"/>
    </source>
</evidence>
<gene>
    <name evidence="11" type="primary">PIM1</name>
    <name evidence="17" type="ORF">LCOR_10122.1</name>
</gene>
<dbReference type="SMART" id="SM00382">
    <property type="entry name" value="AAA"/>
    <property type="match status" value="1"/>
</dbReference>
<dbReference type="FunFam" id="1.20.5.5270:FF:000001">
    <property type="entry name" value="Lon protease homolog, mitochondrial"/>
    <property type="match status" value="1"/>
</dbReference>
<dbReference type="FunFam" id="3.30.230.10:FF:000015">
    <property type="entry name" value="Lon protease homolog, mitochondrial"/>
    <property type="match status" value="1"/>
</dbReference>
<evidence type="ECO:0000256" key="10">
    <source>
        <dbReference type="ARBA" id="ARBA00050665"/>
    </source>
</evidence>
<dbReference type="InterPro" id="IPR014721">
    <property type="entry name" value="Ribsml_uS5_D2-typ_fold_subgr"/>
</dbReference>
<feature type="domain" description="Lon proteolytic" evidence="15">
    <location>
        <begin position="867"/>
        <end position="1053"/>
    </location>
</feature>
<proteinExistence type="inferred from homology"/>
<dbReference type="Gene3D" id="1.20.5.5270">
    <property type="match status" value="1"/>
</dbReference>
<keyword evidence="9 11" id="KW-0496">Mitochondrion</keyword>
<reference evidence="17" key="1">
    <citation type="submission" date="2013-08" db="EMBL/GenBank/DDBJ databases">
        <title>Gene expansion shapes genome architecture in the human pathogen Lichtheimia corymbifera: an evolutionary genomics analysis in the ancient terrestrial Mucorales (Mucoromycotina).</title>
        <authorList>
            <person name="Schwartze V.U."/>
            <person name="Winter S."/>
            <person name="Shelest E."/>
            <person name="Marcet-Houben M."/>
            <person name="Horn F."/>
            <person name="Wehner S."/>
            <person name="Hoffmann K."/>
            <person name="Riege K."/>
            <person name="Sammeth M."/>
            <person name="Nowrousian M."/>
            <person name="Valiante V."/>
            <person name="Linde J."/>
            <person name="Jacobsen I.D."/>
            <person name="Marz M."/>
            <person name="Brakhage A.A."/>
            <person name="Gabaldon T."/>
            <person name="Bocker S."/>
            <person name="Voigt K."/>
        </authorList>
    </citation>
    <scope>NUCLEOTIDE SEQUENCE [LARGE SCALE GENOMIC DNA]</scope>
    <source>
        <strain evidence="17">FSU 9682</strain>
    </source>
</reference>
<dbReference type="GO" id="GO:0004252">
    <property type="term" value="F:serine-type endopeptidase activity"/>
    <property type="evidence" value="ECO:0007669"/>
    <property type="project" value="UniProtKB-UniRule"/>
</dbReference>
<dbReference type="Pfam" id="PF22667">
    <property type="entry name" value="Lon_lid"/>
    <property type="match status" value="1"/>
</dbReference>
<dbReference type="PROSITE" id="PS51786">
    <property type="entry name" value="LON_PROTEOLYTIC"/>
    <property type="match status" value="1"/>
</dbReference>
<dbReference type="GO" id="GO:0004176">
    <property type="term" value="F:ATP-dependent peptidase activity"/>
    <property type="evidence" value="ECO:0007669"/>
    <property type="project" value="UniProtKB-UniRule"/>
</dbReference>
<evidence type="ECO:0000256" key="5">
    <source>
        <dbReference type="ARBA" id="ARBA00022825"/>
    </source>
</evidence>
<dbReference type="GO" id="GO:0007005">
    <property type="term" value="P:mitochondrion organization"/>
    <property type="evidence" value="ECO:0007669"/>
    <property type="project" value="TreeGrafter"/>
</dbReference>
<dbReference type="FunFam" id="3.40.50.300:FF:000021">
    <property type="entry name" value="Lon protease homolog"/>
    <property type="match status" value="1"/>
</dbReference>
<keyword evidence="7" id="KW-0809">Transit peptide</keyword>
<dbReference type="SUPFAM" id="SSF88697">
    <property type="entry name" value="PUA domain-like"/>
    <property type="match status" value="1"/>
</dbReference>
<keyword evidence="6 11" id="KW-0067">ATP-binding</keyword>
<comment type="function">
    <text evidence="11">ATP-dependent serine protease that mediates the selective degradation of misfolded, unassembled or oxidatively damaged polypeptides as well as certain short-lived regulatory proteins in the mitochondrial matrix. May also have a chaperone function in the assembly of inner membrane protein complexes. Participates in the regulation of mitochondrial gene expression and in the maintenance of the integrity of the mitochondrial genome. Binds to mitochondrial DNA in a site-specific manner.</text>
</comment>
<dbReference type="PRINTS" id="PR00830">
    <property type="entry name" value="ENDOLAPTASE"/>
</dbReference>
<dbReference type="PROSITE" id="PS01046">
    <property type="entry name" value="LON_SER"/>
    <property type="match status" value="1"/>
</dbReference>
<accession>A0A068SBF1</accession>
<dbReference type="PANTHER" id="PTHR43718:SF2">
    <property type="entry name" value="LON PROTEASE HOMOLOG, MITOCHONDRIAL"/>
    <property type="match status" value="1"/>
</dbReference>
<dbReference type="EC" id="3.4.21.53" evidence="11"/>
<dbReference type="InterPro" id="IPR003959">
    <property type="entry name" value="ATPase_AAA_core"/>
</dbReference>
<dbReference type="Gene3D" id="1.20.58.1480">
    <property type="match status" value="1"/>
</dbReference>
<dbReference type="Gene3D" id="2.30.130.40">
    <property type="entry name" value="LON domain-like"/>
    <property type="match status" value="1"/>
</dbReference>
<name>A0A068SBF1_9FUNG</name>
<feature type="region of interest" description="Disordered" evidence="14">
    <location>
        <begin position="791"/>
        <end position="840"/>
    </location>
</feature>
<dbReference type="SMART" id="SM00464">
    <property type="entry name" value="LON"/>
    <property type="match status" value="1"/>
</dbReference>
<dbReference type="InterPro" id="IPR027065">
    <property type="entry name" value="Lon_Prtase"/>
</dbReference>
<dbReference type="Gene3D" id="3.40.50.300">
    <property type="entry name" value="P-loop containing nucleotide triphosphate hydrolases"/>
    <property type="match status" value="1"/>
</dbReference>
<dbReference type="Proteomes" id="UP000027586">
    <property type="component" value="Unassembled WGS sequence"/>
</dbReference>
<feature type="region of interest" description="Disordered" evidence="14">
    <location>
        <begin position="99"/>
        <end position="151"/>
    </location>
</feature>
<keyword evidence="18" id="KW-1185">Reference proteome</keyword>
<dbReference type="GO" id="GO:0051131">
    <property type="term" value="P:chaperone-mediated protein complex assembly"/>
    <property type="evidence" value="ECO:0007669"/>
    <property type="project" value="UniProtKB-UniRule"/>
</dbReference>
<dbReference type="InterPro" id="IPR003593">
    <property type="entry name" value="AAA+_ATPase"/>
</dbReference>
<dbReference type="EMBL" id="CBTN010000067">
    <property type="protein sequence ID" value="CDH59300.1"/>
    <property type="molecule type" value="Genomic_DNA"/>
</dbReference>
<dbReference type="GO" id="GO:0070407">
    <property type="term" value="P:oxidation-dependent protein catabolic process"/>
    <property type="evidence" value="ECO:0007669"/>
    <property type="project" value="UniProtKB-UniRule"/>
</dbReference>
<dbReference type="Gene3D" id="1.10.8.60">
    <property type="match status" value="1"/>
</dbReference>
<feature type="region of interest" description="Disordered" evidence="14">
    <location>
        <begin position="269"/>
        <end position="309"/>
    </location>
</feature>
<dbReference type="InterPro" id="IPR015947">
    <property type="entry name" value="PUA-like_sf"/>
</dbReference>
<evidence type="ECO:0000313" key="17">
    <source>
        <dbReference type="EMBL" id="CDH59300.1"/>
    </source>
</evidence>
<evidence type="ECO:0000259" key="15">
    <source>
        <dbReference type="PROSITE" id="PS51786"/>
    </source>
</evidence>
<feature type="active site" evidence="11 12">
    <location>
        <position position="959"/>
    </location>
</feature>
<dbReference type="Pfam" id="PF05362">
    <property type="entry name" value="Lon_C"/>
    <property type="match status" value="1"/>
</dbReference>
<feature type="compositionally biased region" description="Gly residues" evidence="14">
    <location>
        <begin position="113"/>
        <end position="123"/>
    </location>
</feature>
<evidence type="ECO:0000256" key="7">
    <source>
        <dbReference type="ARBA" id="ARBA00022946"/>
    </source>
</evidence>
<comment type="similarity">
    <text evidence="11 12 13">Belongs to the peptidase S16 family.</text>
</comment>
<dbReference type="GO" id="GO:0003697">
    <property type="term" value="F:single-stranded DNA binding"/>
    <property type="evidence" value="ECO:0007669"/>
    <property type="project" value="TreeGrafter"/>
</dbReference>
<keyword evidence="5 11" id="KW-0720">Serine protease</keyword>
<dbReference type="PROSITE" id="PS51787">
    <property type="entry name" value="LON_N"/>
    <property type="match status" value="1"/>
</dbReference>
<dbReference type="InterPro" id="IPR027417">
    <property type="entry name" value="P-loop_NTPase"/>
</dbReference>
<dbReference type="VEuPathDB" id="FungiDB:LCOR_10122.1"/>
<keyword evidence="8 11" id="KW-0238">DNA-binding</keyword>
<dbReference type="GO" id="GO:0005759">
    <property type="term" value="C:mitochondrial matrix"/>
    <property type="evidence" value="ECO:0007669"/>
    <property type="project" value="UniProtKB-SubCell"/>
</dbReference>
<dbReference type="SUPFAM" id="SSF54211">
    <property type="entry name" value="Ribosomal protein S5 domain 2-like"/>
    <property type="match status" value="1"/>
</dbReference>
<feature type="domain" description="Lon N-terminal" evidence="16">
    <location>
        <begin position="164"/>
        <end position="425"/>
    </location>
</feature>
<dbReference type="HAMAP" id="MF_03120">
    <property type="entry name" value="lonm_euk"/>
    <property type="match status" value="1"/>
</dbReference>
<sequence>MSHSFLFHVSKTIPHSRINPSLFSTCNIVDPHSTIPRRKFSTALRRVAPITLWGGESLVRTLRSSPSRSVLVKIRPVHVNGDHGDMISSERASMLLREQDPSDMPPHDDSIQGSGGSQQNGGGDHGENGSSSGGDGDGMERPPGFQSIDNQLQKPTVPEHYPQVLALPIARRPLFPGFYKAVVVKDAHVTSAIKDLLKRGQPYVGAFLLKDENEDVDVISNINQIYDVGVFAQITSIFPAGSSGRTGAEDDSGLTAVLYPHRRIKATDIIAPSSSTKEHEITPTESNKESTTQEKSIEQEEQEHQHDKSPYAPSLLVKDHQVSIANVVNLTEPSFSKKDPTIRAVTSEIVSVFKDIASLNPLFRDQIASFSMSQSAGSVFEDPGKLADFAAAVSAAEPEELQQVLETLPVEDRLQKALLVLKKELMNAQLQSKISKEVESKIAKRQREYYLMEQLKGIKKELGLESDGKDKLVQGFRERAQKLSMPDQVEKVVNEEIVKLEHLEPAASEFNVTRNYLDWLTQIPWGQRSKENYNIYHAKKVLDEDHYGLKDVKDRILEFIAVGKLRGSVEGKILCLVGPPGVGKTSIGKSIARALDREFYRFSVGGLADVAEIKGHRRTYVGAMPGKVIQALKKVQTENPLILIDEIDKVGRGNQGDPSSALLELLDPEQNNSFLDHYLDVPVDLSKVLFMCTANVLDTIPAPLLDRMEVIQLSGYIAEEKEAIAERYLAPAAKIAAGLENVNVDLTKEAIDQLIKHYCRESGVRNLKKQIDKVYRKAAYNIVDQLGEGKFEQEQGDSPKVLSGDKRSNDPIVAEKDTPEKEPGQEKTHEERKPLHVPSDIKLDITPKNLKDYVGPPVFQTDRLYETTPPGVVMGLAWTSMGGSALYVESVLESTLTPRSLPHLSKTGQLGDVMKESGSIAYTFSKSFIAHRYPKNRFFDKAKVHLHCPAGAVPKDGPSAGITMATSLLSLALDQPISADIAMTGELTVTGKVLQIGGLKEKTIAAKRSNVKTILFPKDNQADWDELPDYVKEGISGIPVDTFEDVYKICFNNVDKDKAEHVWDAVLPEEEMRKQDQLLEEKVEEHDH</sequence>
<evidence type="ECO:0000259" key="16">
    <source>
        <dbReference type="PROSITE" id="PS51787"/>
    </source>
</evidence>
<feature type="compositionally biased region" description="Basic and acidic residues" evidence="14">
    <location>
        <begin position="276"/>
        <end position="309"/>
    </location>
</feature>
<dbReference type="Pfam" id="PF02190">
    <property type="entry name" value="LON_substr_bdg"/>
    <property type="match status" value="1"/>
</dbReference>
<feature type="compositionally biased region" description="Basic and acidic residues" evidence="14">
    <location>
        <begin position="99"/>
        <end position="110"/>
    </location>
</feature>
<feature type="compositionally biased region" description="Basic and acidic residues" evidence="14">
    <location>
        <begin position="803"/>
        <end position="840"/>
    </location>
</feature>
<dbReference type="GO" id="GO:0005524">
    <property type="term" value="F:ATP binding"/>
    <property type="evidence" value="ECO:0007669"/>
    <property type="project" value="UniProtKB-UniRule"/>
</dbReference>
<comment type="caution">
    <text evidence="17">The sequence shown here is derived from an EMBL/GenBank/DDBJ whole genome shotgun (WGS) entry which is preliminary data.</text>
</comment>
<dbReference type="InterPro" id="IPR004815">
    <property type="entry name" value="Lon_bac/euk-typ"/>
</dbReference>
<comment type="subunit">
    <text evidence="11">Homohexamer or homoheptamer. Organized in a ring with a central cavity.</text>
</comment>
<evidence type="ECO:0000256" key="11">
    <source>
        <dbReference type="HAMAP-Rule" id="MF_03120"/>
    </source>
</evidence>
<dbReference type="CDD" id="cd19500">
    <property type="entry name" value="RecA-like_Lon"/>
    <property type="match status" value="1"/>
</dbReference>
<dbReference type="NCBIfam" id="TIGR00763">
    <property type="entry name" value="lon"/>
    <property type="match status" value="1"/>
</dbReference>
<dbReference type="SUPFAM" id="SSF52540">
    <property type="entry name" value="P-loop containing nucleoside triphosphate hydrolases"/>
    <property type="match status" value="1"/>
</dbReference>
<keyword evidence="4 11" id="KW-0378">Hydrolase</keyword>
<dbReference type="Gene3D" id="3.30.230.10">
    <property type="match status" value="1"/>
</dbReference>
<comment type="subcellular location">
    <subcellularLocation>
        <location evidence="1 11">Mitochondrion matrix</location>
    </subcellularLocation>
</comment>
<dbReference type="GO" id="GO:0043565">
    <property type="term" value="F:sequence-specific DNA binding"/>
    <property type="evidence" value="ECO:0007669"/>
    <property type="project" value="UniProtKB-UniRule"/>
</dbReference>
<dbReference type="GO" id="GO:0016887">
    <property type="term" value="F:ATP hydrolysis activity"/>
    <property type="evidence" value="ECO:0007669"/>
    <property type="project" value="UniProtKB-UniRule"/>
</dbReference>
<evidence type="ECO:0000313" key="18">
    <source>
        <dbReference type="Proteomes" id="UP000027586"/>
    </source>
</evidence>
<comment type="catalytic activity">
    <reaction evidence="10 11">
        <text>Hydrolysis of proteins in presence of ATP.</text>
        <dbReference type="EC" id="3.4.21.53"/>
    </reaction>
</comment>
<dbReference type="InterPro" id="IPR008269">
    <property type="entry name" value="Lon_proteolytic"/>
</dbReference>
<dbReference type="PANTHER" id="PTHR43718">
    <property type="entry name" value="LON PROTEASE"/>
    <property type="match status" value="1"/>
</dbReference>
<dbReference type="GO" id="GO:0006515">
    <property type="term" value="P:protein quality control for misfolded or incompletely synthesized proteins"/>
    <property type="evidence" value="ECO:0007669"/>
    <property type="project" value="UniProtKB-UniRule"/>
</dbReference>
<dbReference type="OrthoDB" id="2411602at2759"/>
<evidence type="ECO:0000256" key="14">
    <source>
        <dbReference type="SAM" id="MobiDB-lite"/>
    </source>
</evidence>
<feature type="binding site" evidence="11">
    <location>
        <begin position="578"/>
        <end position="585"/>
    </location>
    <ligand>
        <name>ATP</name>
        <dbReference type="ChEBI" id="CHEBI:30616"/>
    </ligand>
</feature>
<dbReference type="GO" id="GO:0034599">
    <property type="term" value="P:cellular response to oxidative stress"/>
    <property type="evidence" value="ECO:0007669"/>
    <property type="project" value="UniProtKB-UniRule"/>
</dbReference>
<dbReference type="InterPro" id="IPR003111">
    <property type="entry name" value="Lon_prtase_N"/>
</dbReference>
<evidence type="ECO:0000256" key="3">
    <source>
        <dbReference type="ARBA" id="ARBA00022741"/>
    </source>
</evidence>